<dbReference type="PANTHER" id="PTHR27002">
    <property type="entry name" value="RECEPTOR-LIKE SERINE/THREONINE-PROTEIN KINASE SD1-8"/>
    <property type="match status" value="1"/>
</dbReference>
<dbReference type="GO" id="GO:0005634">
    <property type="term" value="C:nucleus"/>
    <property type="evidence" value="ECO:0007669"/>
    <property type="project" value="UniProtKB-SubCell"/>
</dbReference>
<evidence type="ECO:0000256" key="10">
    <source>
        <dbReference type="ARBA" id="ARBA00023242"/>
    </source>
</evidence>
<dbReference type="SMART" id="SM00432">
    <property type="entry name" value="MADS"/>
    <property type="match status" value="1"/>
</dbReference>
<dbReference type="GO" id="GO:0005886">
    <property type="term" value="C:plasma membrane"/>
    <property type="evidence" value="ECO:0007669"/>
    <property type="project" value="TreeGrafter"/>
</dbReference>
<sequence length="372" mass="41347">MAKKPSIGRQKIKIAKIERKNHLQVTFSKRRSGLFKKASELCTLCGVEIAIIVFSPAGKVFSFGHPNVEGIIERFLSRNPPPSNTSTIHLVEAHRSVTVCELNFHLTQIFNEMEVERKRGEALDDMRQASQGQFWWESPVEKLGVDELQQLKECMEVLKKNVNTQANSILAENANSNLTLFGSNGHRGFDQFDAKPNQINAASHVPDQGLNSLPTGNRQSKMKSSTIRGVVIATSVIFVVIHRDMKASNILLDEEMNPKFSDFGLARIVGPRETESNTTRVVGTYGYMAPEYAVEGRFSVKSDAFSFGVVVPDDRPNMSKVVVMLSSETETFPNPKQPAFVTRKRFHATTSSSSTKPETLSKNEITLTEAEG</sequence>
<reference evidence="14" key="2">
    <citation type="submission" date="2022-03" db="EMBL/GenBank/DDBJ databases">
        <title>Draft title - Genomic analysis of global carrot germplasm unveils the trajectory of domestication and the origin of high carotenoid orange carrot.</title>
        <authorList>
            <person name="Iorizzo M."/>
            <person name="Ellison S."/>
            <person name="Senalik D."/>
            <person name="Macko-Podgorni A."/>
            <person name="Grzebelus D."/>
            <person name="Bostan H."/>
            <person name="Rolling W."/>
            <person name="Curaba J."/>
            <person name="Simon P."/>
        </authorList>
    </citation>
    <scope>NUCLEOTIDE SEQUENCE</scope>
    <source>
        <tissue evidence="14">Leaf</tissue>
    </source>
</reference>
<dbReference type="InterPro" id="IPR036879">
    <property type="entry name" value="TF_MADSbox_sf"/>
</dbReference>
<dbReference type="SMART" id="SM00220">
    <property type="entry name" value="S_TKc"/>
    <property type="match status" value="1"/>
</dbReference>
<evidence type="ECO:0000256" key="8">
    <source>
        <dbReference type="ARBA" id="ARBA00023125"/>
    </source>
</evidence>
<feature type="region of interest" description="Disordered" evidence="11">
    <location>
        <begin position="345"/>
        <end position="372"/>
    </location>
</feature>
<keyword evidence="7" id="KW-0805">Transcription regulation</keyword>
<dbReference type="InterPro" id="IPR002100">
    <property type="entry name" value="TF_MADSbox"/>
</dbReference>
<dbReference type="Pfam" id="PF00069">
    <property type="entry name" value="Pkinase"/>
    <property type="match status" value="1"/>
</dbReference>
<dbReference type="InterPro" id="IPR011009">
    <property type="entry name" value="Kinase-like_dom_sf"/>
</dbReference>
<dbReference type="Gene3D" id="3.40.1810.10">
    <property type="entry name" value="Transcription factor, MADS-box"/>
    <property type="match status" value="1"/>
</dbReference>
<dbReference type="InterPro" id="IPR008271">
    <property type="entry name" value="Ser/Thr_kinase_AS"/>
</dbReference>
<keyword evidence="3" id="KW-0808">Transferase</keyword>
<dbReference type="GO" id="GO:0004674">
    <property type="term" value="F:protein serine/threonine kinase activity"/>
    <property type="evidence" value="ECO:0007669"/>
    <property type="project" value="UniProtKB-KW"/>
</dbReference>
<evidence type="ECO:0000256" key="3">
    <source>
        <dbReference type="ARBA" id="ARBA00022679"/>
    </source>
</evidence>
<dbReference type="Gene3D" id="6.10.140.920">
    <property type="match status" value="1"/>
</dbReference>
<dbReference type="GO" id="GO:0046983">
    <property type="term" value="F:protein dimerization activity"/>
    <property type="evidence" value="ECO:0007669"/>
    <property type="project" value="InterPro"/>
</dbReference>
<dbReference type="SUPFAM" id="SSF55455">
    <property type="entry name" value="SRF-like"/>
    <property type="match status" value="1"/>
</dbReference>
<dbReference type="InterPro" id="IPR033896">
    <property type="entry name" value="MEF2-like_N"/>
</dbReference>
<dbReference type="CDD" id="cd00265">
    <property type="entry name" value="MADS_MEF2_like"/>
    <property type="match status" value="1"/>
</dbReference>
<dbReference type="InterPro" id="IPR000719">
    <property type="entry name" value="Prot_kinase_dom"/>
</dbReference>
<keyword evidence="15" id="KW-1185">Reference proteome</keyword>
<evidence type="ECO:0000256" key="6">
    <source>
        <dbReference type="ARBA" id="ARBA00022840"/>
    </source>
</evidence>
<evidence type="ECO:0000256" key="9">
    <source>
        <dbReference type="ARBA" id="ARBA00023163"/>
    </source>
</evidence>
<evidence type="ECO:0000256" key="7">
    <source>
        <dbReference type="ARBA" id="ARBA00023015"/>
    </source>
</evidence>
<feature type="domain" description="Protein kinase" evidence="12">
    <location>
        <begin position="1"/>
        <end position="372"/>
    </location>
</feature>
<evidence type="ECO:0000313" key="15">
    <source>
        <dbReference type="Proteomes" id="UP000077755"/>
    </source>
</evidence>
<dbReference type="PRINTS" id="PR00404">
    <property type="entry name" value="MADSDOMAIN"/>
</dbReference>
<evidence type="ECO:0000259" key="13">
    <source>
        <dbReference type="PROSITE" id="PS50066"/>
    </source>
</evidence>
<dbReference type="Proteomes" id="UP000077755">
    <property type="component" value="Chromosome 6"/>
</dbReference>
<evidence type="ECO:0000256" key="1">
    <source>
        <dbReference type="ARBA" id="ARBA00004123"/>
    </source>
</evidence>
<proteinExistence type="predicted"/>
<evidence type="ECO:0000256" key="5">
    <source>
        <dbReference type="ARBA" id="ARBA00022777"/>
    </source>
</evidence>
<organism evidence="14 15">
    <name type="scientific">Daucus carota subsp. sativus</name>
    <name type="common">Carrot</name>
    <dbReference type="NCBI Taxonomy" id="79200"/>
    <lineage>
        <taxon>Eukaryota</taxon>
        <taxon>Viridiplantae</taxon>
        <taxon>Streptophyta</taxon>
        <taxon>Embryophyta</taxon>
        <taxon>Tracheophyta</taxon>
        <taxon>Spermatophyta</taxon>
        <taxon>Magnoliopsida</taxon>
        <taxon>eudicotyledons</taxon>
        <taxon>Gunneridae</taxon>
        <taxon>Pentapetalae</taxon>
        <taxon>asterids</taxon>
        <taxon>campanulids</taxon>
        <taxon>Apiales</taxon>
        <taxon>Apiaceae</taxon>
        <taxon>Apioideae</taxon>
        <taxon>Scandiceae</taxon>
        <taxon>Daucinae</taxon>
        <taxon>Daucus</taxon>
        <taxon>Daucus sect. Daucus</taxon>
    </lineage>
</organism>
<dbReference type="GO" id="GO:0005524">
    <property type="term" value="F:ATP binding"/>
    <property type="evidence" value="ECO:0007669"/>
    <property type="project" value="UniProtKB-KW"/>
</dbReference>
<evidence type="ECO:0008006" key="16">
    <source>
        <dbReference type="Google" id="ProtNLM"/>
    </source>
</evidence>
<keyword evidence="8" id="KW-0238">DNA-binding</keyword>
<feature type="domain" description="MADS-box" evidence="13">
    <location>
        <begin position="7"/>
        <end position="67"/>
    </location>
</feature>
<keyword evidence="6" id="KW-0067">ATP-binding</keyword>
<dbReference type="Pfam" id="PF00319">
    <property type="entry name" value="SRF-TF"/>
    <property type="match status" value="1"/>
</dbReference>
<dbReference type="EMBL" id="CP093348">
    <property type="protein sequence ID" value="WOH04834.1"/>
    <property type="molecule type" value="Genomic_DNA"/>
</dbReference>
<keyword evidence="9" id="KW-0804">Transcription</keyword>
<evidence type="ECO:0000313" key="14">
    <source>
        <dbReference type="EMBL" id="WOH04834.1"/>
    </source>
</evidence>
<protein>
    <recommendedName>
        <fullName evidence="16">MADS-box domain-containing protein</fullName>
    </recommendedName>
</protein>
<evidence type="ECO:0000259" key="12">
    <source>
        <dbReference type="PROSITE" id="PS50011"/>
    </source>
</evidence>
<keyword evidence="4" id="KW-0547">Nucleotide-binding</keyword>
<dbReference type="PANTHER" id="PTHR27002:SF1111">
    <property type="entry name" value="NON-SPECIFIC SERINE_THREONINE PROTEIN KINASE"/>
    <property type="match status" value="1"/>
</dbReference>
<reference evidence="14" key="1">
    <citation type="journal article" date="2016" name="Nat. Genet.">
        <title>A high-quality carrot genome assembly provides new insights into carotenoid accumulation and asterid genome evolution.</title>
        <authorList>
            <person name="Iorizzo M."/>
            <person name="Ellison S."/>
            <person name="Senalik D."/>
            <person name="Zeng P."/>
            <person name="Satapoomin P."/>
            <person name="Huang J."/>
            <person name="Bowman M."/>
            <person name="Iovene M."/>
            <person name="Sanseverino W."/>
            <person name="Cavagnaro P."/>
            <person name="Yildiz M."/>
            <person name="Macko-Podgorni A."/>
            <person name="Moranska E."/>
            <person name="Grzebelus E."/>
            <person name="Grzebelus D."/>
            <person name="Ashrafi H."/>
            <person name="Zheng Z."/>
            <person name="Cheng S."/>
            <person name="Spooner D."/>
            <person name="Van Deynze A."/>
            <person name="Simon P."/>
        </authorList>
    </citation>
    <scope>NUCLEOTIDE SEQUENCE</scope>
    <source>
        <tissue evidence="14">Leaf</tissue>
    </source>
</reference>
<evidence type="ECO:0000256" key="2">
    <source>
        <dbReference type="ARBA" id="ARBA00022527"/>
    </source>
</evidence>
<feature type="compositionally biased region" description="Polar residues" evidence="11">
    <location>
        <begin position="348"/>
        <end position="366"/>
    </location>
</feature>
<dbReference type="GO" id="GO:0045944">
    <property type="term" value="P:positive regulation of transcription by RNA polymerase II"/>
    <property type="evidence" value="ECO:0007669"/>
    <property type="project" value="InterPro"/>
</dbReference>
<comment type="subcellular location">
    <subcellularLocation>
        <location evidence="1">Nucleus</location>
    </subcellularLocation>
</comment>
<evidence type="ECO:0000256" key="11">
    <source>
        <dbReference type="SAM" id="MobiDB-lite"/>
    </source>
</evidence>
<dbReference type="GO" id="GO:0000977">
    <property type="term" value="F:RNA polymerase II transcription regulatory region sequence-specific DNA binding"/>
    <property type="evidence" value="ECO:0007669"/>
    <property type="project" value="InterPro"/>
</dbReference>
<dbReference type="PROSITE" id="PS00108">
    <property type="entry name" value="PROTEIN_KINASE_ST"/>
    <property type="match status" value="1"/>
</dbReference>
<keyword evidence="10" id="KW-0539">Nucleus</keyword>
<evidence type="ECO:0000256" key="4">
    <source>
        <dbReference type="ARBA" id="ARBA00022741"/>
    </source>
</evidence>
<dbReference type="PROSITE" id="PS50066">
    <property type="entry name" value="MADS_BOX_2"/>
    <property type="match status" value="1"/>
</dbReference>
<keyword evidence="2" id="KW-0723">Serine/threonine-protein kinase</keyword>
<dbReference type="PROSITE" id="PS50011">
    <property type="entry name" value="PROTEIN_KINASE_DOM"/>
    <property type="match status" value="1"/>
</dbReference>
<dbReference type="Gene3D" id="1.10.510.10">
    <property type="entry name" value="Transferase(Phosphotransferase) domain 1"/>
    <property type="match status" value="1"/>
</dbReference>
<dbReference type="FunFam" id="3.40.1810.10:FF:000006">
    <property type="entry name" value="Agamous-like MADS-box protein AGL62"/>
    <property type="match status" value="1"/>
</dbReference>
<dbReference type="SUPFAM" id="SSF56112">
    <property type="entry name" value="Protein kinase-like (PK-like)"/>
    <property type="match status" value="1"/>
</dbReference>
<accession>A0AAF1B332</accession>
<keyword evidence="5" id="KW-0418">Kinase</keyword>
<dbReference type="KEGG" id="dcr:108226081"/>
<name>A0AAF1B332_DAUCS</name>
<dbReference type="AlphaFoldDB" id="A0AAF1B332"/>
<gene>
    <name evidence="14" type="ORF">DCAR_0624246</name>
</gene>